<feature type="chain" id="PRO_5036675920" evidence="3">
    <location>
        <begin position="22"/>
        <end position="149"/>
    </location>
</feature>
<feature type="domain" description="CCHC-type" evidence="4">
    <location>
        <begin position="24"/>
        <end position="37"/>
    </location>
</feature>
<keyword evidence="2" id="KW-0812">Transmembrane</keyword>
<evidence type="ECO:0000259" key="4">
    <source>
        <dbReference type="PROSITE" id="PS50158"/>
    </source>
</evidence>
<dbReference type="GO" id="GO:0003676">
    <property type="term" value="F:nucleic acid binding"/>
    <property type="evidence" value="ECO:0007669"/>
    <property type="project" value="InterPro"/>
</dbReference>
<sequence length="149" mass="16321">MRCTSVLVVVLLTVVVRKVVSVWCYSCGQTGDFSRNCNRSIACEAARCVKLDQGGQWQYSGCALPFEKKITGCSWLDDGSIKCYCTADFCNEPDHLTRVPASPTVAGWRHTVAPQEQGDFLMHGDATRLSSSFSVLIALCLCVVALFSR</sequence>
<dbReference type="GO" id="GO:0008270">
    <property type="term" value="F:zinc ion binding"/>
    <property type="evidence" value="ECO:0007669"/>
    <property type="project" value="UniProtKB-KW"/>
</dbReference>
<organism evidence="5 6">
    <name type="scientific">Plectus sambesii</name>
    <dbReference type="NCBI Taxonomy" id="2011161"/>
    <lineage>
        <taxon>Eukaryota</taxon>
        <taxon>Metazoa</taxon>
        <taxon>Ecdysozoa</taxon>
        <taxon>Nematoda</taxon>
        <taxon>Chromadorea</taxon>
        <taxon>Plectida</taxon>
        <taxon>Plectina</taxon>
        <taxon>Plectoidea</taxon>
        <taxon>Plectidae</taxon>
        <taxon>Plectus</taxon>
    </lineage>
</organism>
<dbReference type="WBParaSite" id="PSAMB.scaffold328size56421.g4690.t1">
    <property type="protein sequence ID" value="PSAMB.scaffold328size56421.g4690.t1"/>
    <property type="gene ID" value="PSAMB.scaffold328size56421.g4690"/>
</dbReference>
<dbReference type="PROSITE" id="PS50158">
    <property type="entry name" value="ZF_CCHC"/>
    <property type="match status" value="1"/>
</dbReference>
<evidence type="ECO:0000256" key="2">
    <source>
        <dbReference type="SAM" id="Phobius"/>
    </source>
</evidence>
<evidence type="ECO:0000256" key="3">
    <source>
        <dbReference type="SAM" id="SignalP"/>
    </source>
</evidence>
<keyword evidence="5" id="KW-1185">Reference proteome</keyword>
<keyword evidence="1" id="KW-0862">Zinc</keyword>
<keyword evidence="2" id="KW-1133">Transmembrane helix</keyword>
<keyword evidence="2" id="KW-0472">Membrane</keyword>
<reference evidence="6" key="1">
    <citation type="submission" date="2022-11" db="UniProtKB">
        <authorList>
            <consortium name="WormBaseParasite"/>
        </authorList>
    </citation>
    <scope>IDENTIFICATION</scope>
</reference>
<dbReference type="InterPro" id="IPR001878">
    <property type="entry name" value="Znf_CCHC"/>
</dbReference>
<proteinExistence type="predicted"/>
<accession>A0A914W5D4</accession>
<feature type="signal peptide" evidence="3">
    <location>
        <begin position="1"/>
        <end position="21"/>
    </location>
</feature>
<keyword evidence="3" id="KW-0732">Signal</keyword>
<keyword evidence="1" id="KW-0479">Metal-binding</keyword>
<evidence type="ECO:0000256" key="1">
    <source>
        <dbReference type="PROSITE-ProRule" id="PRU00047"/>
    </source>
</evidence>
<dbReference type="Proteomes" id="UP000887566">
    <property type="component" value="Unplaced"/>
</dbReference>
<dbReference type="AlphaFoldDB" id="A0A914W5D4"/>
<keyword evidence="1" id="KW-0863">Zinc-finger</keyword>
<evidence type="ECO:0000313" key="6">
    <source>
        <dbReference type="WBParaSite" id="PSAMB.scaffold328size56421.g4690.t1"/>
    </source>
</evidence>
<protein>
    <submittedName>
        <fullName evidence="6">CCHC-type domain-containing protein</fullName>
    </submittedName>
</protein>
<feature type="transmembrane region" description="Helical" evidence="2">
    <location>
        <begin position="129"/>
        <end position="147"/>
    </location>
</feature>
<evidence type="ECO:0000313" key="5">
    <source>
        <dbReference type="Proteomes" id="UP000887566"/>
    </source>
</evidence>
<name>A0A914W5D4_9BILA</name>